<sequence length="1167" mass="128095">MLRLNARRGSCEYIGYDMGRTWTSRVGFNHTSLAELTAELNAEPPPQRRLCAEAHMVAGSFWSDLATLRAGSFARVCRVVVMVRVREPFSWYSSFYDWAARPRQRTGDARWGQNFTDWVPPNMQSRYLLHGADGRASEWADDLAAKAAPGTPRRLSAAKWATLTGWLARCVDVLAPLERFDDALALLLVRSGLLLSTLAYTRTAPRPVHGPWDRQQHRNARVLSAREFCEADAHARRGCAEAVRENAPDDFRLHELATRQFAAQWQVEGAAAASAAASVADADADRGDTLLDPVHNHTANSYMMPPIIGEVDLRLLPRWRIAHEAFDEQAPPSAPDDGDPDSTVDSLVEMTLPPLISTAVFLVLALMVVWLFEWRKGLKPESRWHAMVRFFLDQPAATPAADLKLPRSSSSPALLPAEEDLDAENIILGCHRSFWIDARDLLLCAFGVVGIFMIYGVYQESVMTRTYYNAAHPKGERFTGVNMLTFVNRLFAVMLALVLLGLVQVCCSPGPANEQWQKRASIWEYAIGGYTNTISSVCQYGSIHFISFPVLVLSKACKMPTVMLANFACYGQQYVLFDWMASLVVLMGALLFLLYDGDAAHKHEGHIIENNVGGLVLVIIFLAADAYTSTWQSATFKKDTAILPMMLLLSVWGAFFSLVGLISSDELVETIGFFSRNPAIIIEAVVLSITSAVGQLFILITIRRFGPLTFAALATVRQLVSAILSIIIFNHLIHMLQIVGLMLTFAALGSTVRYKMHERALRIAQAKTDAAAAKKTDAASADAASADAEALAPWVAPAWEGSVGPKPGERDYYWYLGAVWVAAGLVVVVFVVKSLLTLVMLKKTQEHDENAIHTTGVAYSAVSSACTILWLMFLFMVQPTCFQPIPRPSWAIFGVIGLVSVADLALTNVAISILDPPQQQCLAALAPVFTFVVESTLKLEFKQPIIVFFVCVIAAGASVATLTHMAVNQPLDKYNDQALGMVAMIVASLLSGCKLVLLRASSMTFRTQMSPIATLFWVDTMVFLVLTPLSIGLGEMLTLVDAITLGPPILSVGVAFTGALGGVRFLSELYALQYMQAVDLSIVNTFAAICYVLLCFVIFPSDVHHSGVVQWTALYIGSISATFTDLVGYVLAVRHYWPDRLVFYKCGQGLFGRVGRRSEGRGSSRQT</sequence>
<keyword evidence="4 6" id="KW-1133">Transmembrane helix</keyword>
<feature type="transmembrane region" description="Helical" evidence="6">
    <location>
        <begin position="856"/>
        <end position="877"/>
    </location>
</feature>
<dbReference type="InterPro" id="IPR013657">
    <property type="entry name" value="SCL35B1-4/HUT1"/>
</dbReference>
<organism evidence="7 8">
    <name type="scientific">Chrysochromulina tobinii</name>
    <dbReference type="NCBI Taxonomy" id="1460289"/>
    <lineage>
        <taxon>Eukaryota</taxon>
        <taxon>Haptista</taxon>
        <taxon>Haptophyta</taxon>
        <taxon>Prymnesiophyceae</taxon>
        <taxon>Prymnesiales</taxon>
        <taxon>Chrysochromulinaceae</taxon>
        <taxon>Chrysochromulina</taxon>
    </lineage>
</organism>
<evidence type="ECO:0000256" key="1">
    <source>
        <dbReference type="ARBA" id="ARBA00004141"/>
    </source>
</evidence>
<protein>
    <submittedName>
        <fullName evidence="7">Adenosine 3-phospho 5-phosphosulfate transporter 1-like protein</fullName>
    </submittedName>
</protein>
<dbReference type="GO" id="GO:0005789">
    <property type="term" value="C:endoplasmic reticulum membrane"/>
    <property type="evidence" value="ECO:0007669"/>
    <property type="project" value="TreeGrafter"/>
</dbReference>
<feature type="transmembrane region" description="Helical" evidence="6">
    <location>
        <begin position="708"/>
        <end position="729"/>
    </location>
</feature>
<evidence type="ECO:0000256" key="2">
    <source>
        <dbReference type="ARBA" id="ARBA00022448"/>
    </source>
</evidence>
<feature type="transmembrane region" description="Helical" evidence="6">
    <location>
        <begin position="889"/>
        <end position="911"/>
    </location>
</feature>
<evidence type="ECO:0000313" key="8">
    <source>
        <dbReference type="Proteomes" id="UP000037460"/>
    </source>
</evidence>
<dbReference type="Pfam" id="PF08449">
    <property type="entry name" value="UAA"/>
    <property type="match status" value="1"/>
</dbReference>
<feature type="transmembrane region" description="Helical" evidence="6">
    <location>
        <begin position="352"/>
        <end position="372"/>
    </location>
</feature>
<feature type="transmembrane region" description="Helical" evidence="6">
    <location>
        <begin position="607"/>
        <end position="628"/>
    </location>
</feature>
<gene>
    <name evidence="7" type="ORF">Ctob_007348</name>
</gene>
<dbReference type="EMBL" id="JWZX01003093">
    <property type="protein sequence ID" value="KOO24434.1"/>
    <property type="molecule type" value="Genomic_DNA"/>
</dbReference>
<accession>A0A0M0JCX9</accession>
<evidence type="ECO:0000256" key="6">
    <source>
        <dbReference type="SAM" id="Phobius"/>
    </source>
</evidence>
<feature type="transmembrane region" description="Helical" evidence="6">
    <location>
        <begin position="640"/>
        <end position="659"/>
    </location>
</feature>
<keyword evidence="5 6" id="KW-0472">Membrane</keyword>
<feature type="transmembrane region" description="Helical" evidence="6">
    <location>
        <begin position="1111"/>
        <end position="1132"/>
    </location>
</feature>
<comment type="subcellular location">
    <subcellularLocation>
        <location evidence="1">Membrane</location>
        <topology evidence="1">Multi-pass membrane protein</topology>
    </subcellularLocation>
</comment>
<feature type="transmembrane region" description="Helical" evidence="6">
    <location>
        <begin position="812"/>
        <end position="836"/>
    </location>
</feature>
<evidence type="ECO:0000256" key="4">
    <source>
        <dbReference type="ARBA" id="ARBA00022989"/>
    </source>
</evidence>
<comment type="caution">
    <text evidence="7">The sequence shown here is derived from an EMBL/GenBank/DDBJ whole genome shotgun (WGS) entry which is preliminary data.</text>
</comment>
<evidence type="ECO:0000256" key="3">
    <source>
        <dbReference type="ARBA" id="ARBA00022692"/>
    </source>
</evidence>
<feature type="transmembrane region" description="Helical" evidence="6">
    <location>
        <begin position="1012"/>
        <end position="1033"/>
    </location>
</feature>
<feature type="transmembrane region" description="Helical" evidence="6">
    <location>
        <begin position="679"/>
        <end position="701"/>
    </location>
</feature>
<reference evidence="8" key="1">
    <citation type="journal article" date="2015" name="PLoS Genet.">
        <title>Genome Sequence and Transcriptome Analyses of Chrysochromulina tobin: Metabolic Tools for Enhanced Algal Fitness in the Prominent Order Prymnesiales (Haptophyceae).</title>
        <authorList>
            <person name="Hovde B.T."/>
            <person name="Deodato C.R."/>
            <person name="Hunsperger H.M."/>
            <person name="Ryken S.A."/>
            <person name="Yost W."/>
            <person name="Jha R.K."/>
            <person name="Patterson J."/>
            <person name="Monnat R.J. Jr."/>
            <person name="Barlow S.B."/>
            <person name="Starkenburg S.R."/>
            <person name="Cattolico R.A."/>
        </authorList>
    </citation>
    <scope>NUCLEOTIDE SEQUENCE</scope>
    <source>
        <strain evidence="8">CCMP291</strain>
    </source>
</reference>
<dbReference type="GO" id="GO:0000139">
    <property type="term" value="C:Golgi membrane"/>
    <property type="evidence" value="ECO:0007669"/>
    <property type="project" value="TreeGrafter"/>
</dbReference>
<dbReference type="PANTHER" id="PTHR10778">
    <property type="entry name" value="SOLUTE CARRIER FAMILY 35 MEMBER B"/>
    <property type="match status" value="1"/>
</dbReference>
<feature type="transmembrane region" description="Helical" evidence="6">
    <location>
        <begin position="735"/>
        <end position="754"/>
    </location>
</feature>
<feature type="transmembrane region" description="Helical" evidence="6">
    <location>
        <begin position="945"/>
        <end position="967"/>
    </location>
</feature>
<feature type="transmembrane region" description="Helical" evidence="6">
    <location>
        <begin position="979"/>
        <end position="1000"/>
    </location>
</feature>
<keyword evidence="2" id="KW-0813">Transport</keyword>
<feature type="transmembrane region" description="Helical" evidence="6">
    <location>
        <begin position="490"/>
        <end position="512"/>
    </location>
</feature>
<feature type="transmembrane region" description="Helical" evidence="6">
    <location>
        <begin position="1078"/>
        <end position="1099"/>
    </location>
</feature>
<evidence type="ECO:0000256" key="5">
    <source>
        <dbReference type="ARBA" id="ARBA00023136"/>
    </source>
</evidence>
<dbReference type="OrthoDB" id="1601at2759"/>
<feature type="transmembrane region" description="Helical" evidence="6">
    <location>
        <begin position="917"/>
        <end position="933"/>
    </location>
</feature>
<keyword evidence="8" id="KW-1185">Reference proteome</keyword>
<dbReference type="GO" id="GO:0022857">
    <property type="term" value="F:transmembrane transporter activity"/>
    <property type="evidence" value="ECO:0007669"/>
    <property type="project" value="TreeGrafter"/>
</dbReference>
<feature type="transmembrane region" description="Helical" evidence="6">
    <location>
        <begin position="1045"/>
        <end position="1066"/>
    </location>
</feature>
<feature type="transmembrane region" description="Helical" evidence="6">
    <location>
        <begin position="441"/>
        <end position="458"/>
    </location>
</feature>
<dbReference type="Proteomes" id="UP000037460">
    <property type="component" value="Unassembled WGS sequence"/>
</dbReference>
<feature type="transmembrane region" description="Helical" evidence="6">
    <location>
        <begin position="574"/>
        <end position="595"/>
    </location>
</feature>
<proteinExistence type="predicted"/>
<evidence type="ECO:0000313" key="7">
    <source>
        <dbReference type="EMBL" id="KOO24434.1"/>
    </source>
</evidence>
<name>A0A0M0JCX9_9EUKA</name>
<keyword evidence="3 6" id="KW-0812">Transmembrane</keyword>
<dbReference type="AlphaFoldDB" id="A0A0M0JCX9"/>